<evidence type="ECO:0008006" key="10">
    <source>
        <dbReference type="Google" id="ProtNLM"/>
    </source>
</evidence>
<evidence type="ECO:0000256" key="7">
    <source>
        <dbReference type="SAM" id="MobiDB-lite"/>
    </source>
</evidence>
<keyword evidence="3" id="KW-0221">Differentiation</keyword>
<evidence type="ECO:0000256" key="3">
    <source>
        <dbReference type="ARBA" id="ARBA00022782"/>
    </source>
</evidence>
<dbReference type="SUPFAM" id="SSF90257">
    <property type="entry name" value="Myosin rod fragments"/>
    <property type="match status" value="1"/>
</dbReference>
<dbReference type="OrthoDB" id="2018286at2759"/>
<keyword evidence="4 6" id="KW-0175">Coiled coil</keyword>
<feature type="compositionally biased region" description="Pro residues" evidence="7">
    <location>
        <begin position="20"/>
        <end position="35"/>
    </location>
</feature>
<evidence type="ECO:0000256" key="5">
    <source>
        <dbReference type="ARBA" id="ARBA00023089"/>
    </source>
</evidence>
<dbReference type="GO" id="GO:0009908">
    <property type="term" value="P:flower development"/>
    <property type="evidence" value="ECO:0007669"/>
    <property type="project" value="UniProtKB-KW"/>
</dbReference>
<dbReference type="AlphaFoldDB" id="A0A9Q1KC32"/>
<proteinExistence type="inferred from homology"/>
<accession>A0A9Q1KC32</accession>
<comment type="caution">
    <text evidence="8">The sequence shown here is derived from an EMBL/GenBank/DDBJ whole genome shotgun (WGS) entry which is preliminary data.</text>
</comment>
<keyword evidence="9" id="KW-1185">Reference proteome</keyword>
<sequence>MAGRKRVAHDAFNDRRGFPPGGPVPRGPMPRPLPPHPAILEEEIEIQRGEMRKLLDDNRRLAEDRVALQRELGAAREEIRRLNIVISDIRADQEIHSRDLIDKGMKLEAELRATEPLKKEVVQLRGEVEKLEKIRQELVGQVQSFSKDLAKLQAENKQIPLLRADVEGLQQELMRARNALDYEKKSRIGLMEQKQAMEHNLLSMTREAEKLRVELATGNARPWNAGASYGMKLGSPEGGYSAPYGDRYAHHMGAADKAPLYGSGSAGWGGIEKPRGARR</sequence>
<feature type="coiled-coil region" evidence="6">
    <location>
        <begin position="44"/>
        <end position="85"/>
    </location>
</feature>
<dbReference type="InterPro" id="IPR040353">
    <property type="entry name" value="FLX/FLX-like"/>
</dbReference>
<name>A0A9Q1KC32_9CARY</name>
<dbReference type="EMBL" id="JAKOGI010000187">
    <property type="protein sequence ID" value="KAJ8440588.1"/>
    <property type="molecule type" value="Genomic_DNA"/>
</dbReference>
<feature type="coiled-coil region" evidence="6">
    <location>
        <begin position="121"/>
        <end position="214"/>
    </location>
</feature>
<evidence type="ECO:0000256" key="1">
    <source>
        <dbReference type="ARBA" id="ARBA00005405"/>
    </source>
</evidence>
<evidence type="ECO:0000256" key="6">
    <source>
        <dbReference type="SAM" id="Coils"/>
    </source>
</evidence>
<comment type="similarity">
    <text evidence="1">Belongs to the FLX family.</text>
</comment>
<evidence type="ECO:0000313" key="9">
    <source>
        <dbReference type="Proteomes" id="UP001153076"/>
    </source>
</evidence>
<feature type="region of interest" description="Disordered" evidence="7">
    <location>
        <begin position="1"/>
        <end position="35"/>
    </location>
</feature>
<gene>
    <name evidence="8" type="ORF">Cgig2_028717</name>
</gene>
<evidence type="ECO:0000256" key="2">
    <source>
        <dbReference type="ARBA" id="ARBA00022473"/>
    </source>
</evidence>
<dbReference type="PANTHER" id="PTHR33405:SF20">
    <property type="entry name" value="PROTEIN FLX-LIKE 3"/>
    <property type="match status" value="1"/>
</dbReference>
<organism evidence="8 9">
    <name type="scientific">Carnegiea gigantea</name>
    <dbReference type="NCBI Taxonomy" id="171969"/>
    <lineage>
        <taxon>Eukaryota</taxon>
        <taxon>Viridiplantae</taxon>
        <taxon>Streptophyta</taxon>
        <taxon>Embryophyta</taxon>
        <taxon>Tracheophyta</taxon>
        <taxon>Spermatophyta</taxon>
        <taxon>Magnoliopsida</taxon>
        <taxon>eudicotyledons</taxon>
        <taxon>Gunneridae</taxon>
        <taxon>Pentapetalae</taxon>
        <taxon>Caryophyllales</taxon>
        <taxon>Cactineae</taxon>
        <taxon>Cactaceae</taxon>
        <taxon>Cactoideae</taxon>
        <taxon>Echinocereeae</taxon>
        <taxon>Carnegiea</taxon>
    </lineage>
</organism>
<protein>
    <recommendedName>
        <fullName evidence="10">Protein FLX-like 3</fullName>
    </recommendedName>
</protein>
<evidence type="ECO:0000313" key="8">
    <source>
        <dbReference type="EMBL" id="KAJ8440588.1"/>
    </source>
</evidence>
<feature type="compositionally biased region" description="Basic and acidic residues" evidence="7">
    <location>
        <begin position="8"/>
        <end position="17"/>
    </location>
</feature>
<keyword evidence="2" id="KW-0217">Developmental protein</keyword>
<evidence type="ECO:0000256" key="4">
    <source>
        <dbReference type="ARBA" id="ARBA00023054"/>
    </source>
</evidence>
<dbReference type="GO" id="GO:0030154">
    <property type="term" value="P:cell differentiation"/>
    <property type="evidence" value="ECO:0007669"/>
    <property type="project" value="UniProtKB-KW"/>
</dbReference>
<dbReference type="PANTHER" id="PTHR33405">
    <property type="entry name" value="PROTEIN FLX-LIKE 2"/>
    <property type="match status" value="1"/>
</dbReference>
<keyword evidence="5" id="KW-0287">Flowering</keyword>
<dbReference type="Proteomes" id="UP001153076">
    <property type="component" value="Unassembled WGS sequence"/>
</dbReference>
<reference evidence="8" key="1">
    <citation type="submission" date="2022-04" db="EMBL/GenBank/DDBJ databases">
        <title>Carnegiea gigantea Genome sequencing and assembly v2.</title>
        <authorList>
            <person name="Copetti D."/>
            <person name="Sanderson M.J."/>
            <person name="Burquez A."/>
            <person name="Wojciechowski M.F."/>
        </authorList>
    </citation>
    <scope>NUCLEOTIDE SEQUENCE</scope>
    <source>
        <strain evidence="8">SGP5-SGP5p</strain>
        <tissue evidence="8">Aerial part</tissue>
    </source>
</reference>